<accession>A0ABV4XEF3</accession>
<evidence type="ECO:0000313" key="1">
    <source>
        <dbReference type="EMBL" id="MFB2881182.1"/>
    </source>
</evidence>
<gene>
    <name evidence="1" type="ORF">ACE1CC_30395</name>
</gene>
<evidence type="ECO:0000313" key="2">
    <source>
        <dbReference type="Proteomes" id="UP001576774"/>
    </source>
</evidence>
<dbReference type="RefSeq" id="WP_413274164.1">
    <property type="nucleotide sequence ID" value="NZ_JBHFNQ010000218.1"/>
</dbReference>
<keyword evidence="2" id="KW-1185">Reference proteome</keyword>
<organism evidence="1 2">
    <name type="scientific">Floridaenema aerugineum BLCC-F46</name>
    <dbReference type="NCBI Taxonomy" id="3153654"/>
    <lineage>
        <taxon>Bacteria</taxon>
        <taxon>Bacillati</taxon>
        <taxon>Cyanobacteriota</taxon>
        <taxon>Cyanophyceae</taxon>
        <taxon>Oscillatoriophycideae</taxon>
        <taxon>Aerosakkonematales</taxon>
        <taxon>Aerosakkonemataceae</taxon>
        <taxon>Floridanema</taxon>
        <taxon>Floridanema aerugineum</taxon>
    </lineage>
</organism>
<protein>
    <submittedName>
        <fullName evidence="1">Uncharacterized protein</fullName>
    </submittedName>
</protein>
<proteinExistence type="predicted"/>
<dbReference type="EMBL" id="JBHFNQ010000218">
    <property type="protein sequence ID" value="MFB2881182.1"/>
    <property type="molecule type" value="Genomic_DNA"/>
</dbReference>
<name>A0ABV4XEF3_9CYAN</name>
<reference evidence="1 2" key="1">
    <citation type="submission" date="2024-09" db="EMBL/GenBank/DDBJ databases">
        <title>Floridaenema gen nov. (Aerosakkonemataceae, Aerosakkonematales ord. nov., Cyanobacteria) from benthic tropical and subtropical fresh waters, with the description of four new species.</title>
        <authorList>
            <person name="Moretto J.A."/>
            <person name="Berthold D.E."/>
            <person name="Lefler F.W."/>
            <person name="Huang I.-S."/>
            <person name="Laughinghouse H. IV."/>
        </authorList>
    </citation>
    <scope>NUCLEOTIDE SEQUENCE [LARGE SCALE GENOMIC DNA]</scope>
    <source>
        <strain evidence="1 2">BLCC-F46</strain>
    </source>
</reference>
<sequence>MRPEILVSEGNREQEVERWIPSEEVGGDEEELVKLFSPISSENFPRPMFLACARMGYV</sequence>
<comment type="caution">
    <text evidence="1">The sequence shown here is derived from an EMBL/GenBank/DDBJ whole genome shotgun (WGS) entry which is preliminary data.</text>
</comment>
<dbReference type="Proteomes" id="UP001576774">
    <property type="component" value="Unassembled WGS sequence"/>
</dbReference>